<reference evidence="6" key="1">
    <citation type="submission" date="2023-01" db="EMBL/GenBank/DDBJ databases">
        <title>Comparative Genomic Analysis of the Clinically-Derived Winkia Strain NY0527 Provides Evidence into the Taxonomic Reassignment of Winkia neuii and Characterizes Their Virulence Traits.</title>
        <authorList>
            <person name="Cai X."/>
            <person name="Peng Y."/>
            <person name="Li M."/>
            <person name="Qiu Y."/>
            <person name="Wang Y."/>
            <person name="Xu L."/>
            <person name="Hou Q."/>
        </authorList>
    </citation>
    <scope>NUCLEOTIDE SEQUENCE</scope>
    <source>
        <strain evidence="6">NY0527</strain>
    </source>
</reference>
<evidence type="ECO:0000256" key="3">
    <source>
        <dbReference type="ARBA" id="ARBA00022840"/>
    </source>
</evidence>
<keyword evidence="2" id="KW-0547">Nucleotide-binding</keyword>
<dbReference type="AlphaFoldDB" id="A0AB38XPR0"/>
<dbReference type="PROSITE" id="PS50893">
    <property type="entry name" value="ABC_TRANSPORTER_2"/>
    <property type="match status" value="1"/>
</dbReference>
<dbReference type="PANTHER" id="PTHR42794">
    <property type="entry name" value="HEMIN IMPORT ATP-BINDING PROTEIN HMUV"/>
    <property type="match status" value="1"/>
</dbReference>
<dbReference type="InterPro" id="IPR003439">
    <property type="entry name" value="ABC_transporter-like_ATP-bd"/>
</dbReference>
<dbReference type="KEGG" id="wne:PIG85_00975"/>
<dbReference type="GO" id="GO:0016887">
    <property type="term" value="F:ATP hydrolysis activity"/>
    <property type="evidence" value="ECO:0007669"/>
    <property type="project" value="InterPro"/>
</dbReference>
<gene>
    <name evidence="6" type="ORF">PIG85_00975</name>
</gene>
<dbReference type="InterPro" id="IPR017871">
    <property type="entry name" value="ABC_transporter-like_CS"/>
</dbReference>
<keyword evidence="1" id="KW-0813">Transport</keyword>
<evidence type="ECO:0000256" key="4">
    <source>
        <dbReference type="ARBA" id="ARBA00022967"/>
    </source>
</evidence>
<dbReference type="SUPFAM" id="SSF52540">
    <property type="entry name" value="P-loop containing nucleoside triphosphate hydrolases"/>
    <property type="match status" value="1"/>
</dbReference>
<feature type="domain" description="ABC transporter" evidence="5">
    <location>
        <begin position="4"/>
        <end position="240"/>
    </location>
</feature>
<dbReference type="Pfam" id="PF00005">
    <property type="entry name" value="ABC_tran"/>
    <property type="match status" value="1"/>
</dbReference>
<sequence length="263" mass="28715">MSLLQLENAGFYYRENEWVFRDVNLDLAAGQTLSILGRNGAGKSTLLQVALGLLPPAEGEARLDGAATTHLSAAKRARLACYLPQAENVSVAYSVTDYLLMGRTPYLGAFSSPRKKDRARVREVIAEMGLDSYADRPINELSGGEKQRIGFARALVQGSPLVVMDEPTAALDMGNQIRTLKKMRELAAEGYAVVATTHDPNQAFLLGGKVALMEKGKPVRVGEAAEVLTTDSLTELFGTPIQVRWDDQLRRHVCLGAKKIEER</sequence>
<dbReference type="Gene3D" id="3.40.50.300">
    <property type="entry name" value="P-loop containing nucleotide triphosphate hydrolases"/>
    <property type="match status" value="1"/>
</dbReference>
<dbReference type="InterPro" id="IPR027417">
    <property type="entry name" value="P-loop_NTPase"/>
</dbReference>
<keyword evidence="4" id="KW-1278">Translocase</keyword>
<dbReference type="FunFam" id="3.40.50.300:FF:000134">
    <property type="entry name" value="Iron-enterobactin ABC transporter ATP-binding protein"/>
    <property type="match status" value="1"/>
</dbReference>
<protein>
    <submittedName>
        <fullName evidence="6">ABC transporter ATP-binding protein</fullName>
    </submittedName>
</protein>
<evidence type="ECO:0000313" key="7">
    <source>
        <dbReference type="Proteomes" id="UP001211044"/>
    </source>
</evidence>
<dbReference type="RefSeq" id="WP_048706623.1">
    <property type="nucleotide sequence ID" value="NZ_CP116394.1"/>
</dbReference>
<dbReference type="PANTHER" id="PTHR42794:SF1">
    <property type="entry name" value="HEMIN IMPORT ATP-BINDING PROTEIN HMUV"/>
    <property type="match status" value="1"/>
</dbReference>
<dbReference type="CDD" id="cd03214">
    <property type="entry name" value="ABC_Iron-Siderophores_B12_Hemin"/>
    <property type="match status" value="1"/>
</dbReference>
<dbReference type="GO" id="GO:0005524">
    <property type="term" value="F:ATP binding"/>
    <property type="evidence" value="ECO:0007669"/>
    <property type="project" value="UniProtKB-KW"/>
</dbReference>
<keyword evidence="3 6" id="KW-0067">ATP-binding</keyword>
<dbReference type="PROSITE" id="PS00211">
    <property type="entry name" value="ABC_TRANSPORTER_1"/>
    <property type="match status" value="1"/>
</dbReference>
<evidence type="ECO:0000256" key="1">
    <source>
        <dbReference type="ARBA" id="ARBA00022448"/>
    </source>
</evidence>
<dbReference type="InterPro" id="IPR003593">
    <property type="entry name" value="AAA+_ATPase"/>
</dbReference>
<evidence type="ECO:0000313" key="6">
    <source>
        <dbReference type="EMBL" id="WCE46250.1"/>
    </source>
</evidence>
<dbReference type="EMBL" id="CP116394">
    <property type="protein sequence ID" value="WCE46250.1"/>
    <property type="molecule type" value="Genomic_DNA"/>
</dbReference>
<name>A0AB38XPR0_9ACTO</name>
<evidence type="ECO:0000256" key="2">
    <source>
        <dbReference type="ARBA" id="ARBA00022741"/>
    </source>
</evidence>
<dbReference type="SMART" id="SM00382">
    <property type="entry name" value="AAA"/>
    <property type="match status" value="1"/>
</dbReference>
<accession>A0AB38XPR0</accession>
<dbReference type="Proteomes" id="UP001211044">
    <property type="component" value="Chromosome"/>
</dbReference>
<organism evidence="6 7">
    <name type="scientific">Winkia neuii subsp. anitrata</name>
    <dbReference type="NCBI Taxonomy" id="29318"/>
    <lineage>
        <taxon>Bacteria</taxon>
        <taxon>Bacillati</taxon>
        <taxon>Actinomycetota</taxon>
        <taxon>Actinomycetes</taxon>
        <taxon>Actinomycetales</taxon>
        <taxon>Actinomycetaceae</taxon>
        <taxon>Winkia</taxon>
    </lineage>
</organism>
<proteinExistence type="predicted"/>
<evidence type="ECO:0000259" key="5">
    <source>
        <dbReference type="PROSITE" id="PS50893"/>
    </source>
</evidence>